<dbReference type="HOGENOM" id="CLU_1068651_0_0_9"/>
<reference evidence="1 2" key="1">
    <citation type="submission" date="2014-08" db="EMBL/GenBank/DDBJ databases">
        <title>Complete genome of a marine bacteria Jeotgalibacillus malaysiensis.</title>
        <authorList>
            <person name="Yaakop A.S."/>
            <person name="Chan K.-G."/>
            <person name="Goh K.M."/>
        </authorList>
    </citation>
    <scope>NUCLEOTIDE SEQUENCE [LARGE SCALE GENOMIC DNA]</scope>
    <source>
        <strain evidence="1 2">D5</strain>
    </source>
</reference>
<protein>
    <submittedName>
        <fullName evidence="1">Uncharacterized protein</fullName>
    </submittedName>
</protein>
<dbReference type="OrthoDB" id="2427702at2"/>
<keyword evidence="2" id="KW-1185">Reference proteome</keyword>
<proteinExistence type="predicted"/>
<dbReference type="EMBL" id="CP009416">
    <property type="protein sequence ID" value="AJD89505.1"/>
    <property type="molecule type" value="Genomic_DNA"/>
</dbReference>
<evidence type="ECO:0000313" key="2">
    <source>
        <dbReference type="Proteomes" id="UP000031449"/>
    </source>
</evidence>
<organism evidence="1 2">
    <name type="scientific">Jeotgalibacillus malaysiensis</name>
    <dbReference type="NCBI Taxonomy" id="1508404"/>
    <lineage>
        <taxon>Bacteria</taxon>
        <taxon>Bacillati</taxon>
        <taxon>Bacillota</taxon>
        <taxon>Bacilli</taxon>
        <taxon>Bacillales</taxon>
        <taxon>Caryophanaceae</taxon>
        <taxon>Jeotgalibacillus</taxon>
    </lineage>
</organism>
<dbReference type="BioCyc" id="JESP1508404:G14D9-9392-MONOMER"/>
<gene>
    <name evidence="1" type="ORF">JMA_01880</name>
</gene>
<sequence>MEIVAGKAKTPKKFLKEIEVNRNPVNINGKHYYQVIYTNRRGQLKGSVILSPQEEIVSEAREGHSLLVMYSGLIAFIYEGGIGRSQASDEFYKEPLKLMEQLELPQLEAGKEKIESLDTLLAQHKRIFDETIKTFRAADVISQQDIDHAIRTSVAMDLIHVKILEIMTDDVSVIDQWVKEMKAAGLWTGLGRNVRTFYEEMLKGEKSNLTLLATKDVPRAQHREDQIDEIYPTGAERIEREVTGYRKGLRFPEPW</sequence>
<dbReference type="Proteomes" id="UP000031449">
    <property type="component" value="Chromosome"/>
</dbReference>
<evidence type="ECO:0000313" key="1">
    <source>
        <dbReference type="EMBL" id="AJD89505.1"/>
    </source>
</evidence>
<accession>A0A0B5AGN0</accession>
<dbReference type="AlphaFoldDB" id="A0A0B5AGN0"/>
<dbReference type="KEGG" id="jeo:JMA_01880"/>
<name>A0A0B5AGN0_9BACL</name>